<protein>
    <submittedName>
        <fullName evidence="2">Uncharacterized protein</fullName>
    </submittedName>
</protein>
<organism evidence="2 3">
    <name type="scientific">Sphingomonas japonica</name>
    <dbReference type="NCBI Taxonomy" id="511662"/>
    <lineage>
        <taxon>Bacteria</taxon>
        <taxon>Pseudomonadati</taxon>
        <taxon>Pseudomonadota</taxon>
        <taxon>Alphaproteobacteria</taxon>
        <taxon>Sphingomonadales</taxon>
        <taxon>Sphingomonadaceae</taxon>
        <taxon>Sphingomonas</taxon>
    </lineage>
</organism>
<gene>
    <name evidence="2" type="ORF">FHT01_002385</name>
</gene>
<sequence>MENSHLYGILSVLSVFAALGAPEGQRGRSFVSAGLLCAGWWLFIASWSDTPPASLFWAIGLPVEPVDIWAVTDALCAAIILALAYQYWWGKALWALLVCQLALHVIHQHGGLGFAPYSAALDVLFLAQLAVLFLLGGGGVVAAVSDRNRHVRDARHPYRTASQEE</sequence>
<evidence type="ECO:0000256" key="1">
    <source>
        <dbReference type="SAM" id="Phobius"/>
    </source>
</evidence>
<evidence type="ECO:0000313" key="3">
    <source>
        <dbReference type="Proteomes" id="UP000788153"/>
    </source>
</evidence>
<feature type="transmembrane region" description="Helical" evidence="1">
    <location>
        <begin position="92"/>
        <end position="111"/>
    </location>
</feature>
<feature type="transmembrane region" description="Helical" evidence="1">
    <location>
        <begin position="123"/>
        <end position="145"/>
    </location>
</feature>
<feature type="transmembrane region" description="Helical" evidence="1">
    <location>
        <begin position="6"/>
        <end position="22"/>
    </location>
</feature>
<keyword evidence="1" id="KW-0472">Membrane</keyword>
<reference evidence="2 3" key="1">
    <citation type="submission" date="2020-03" db="EMBL/GenBank/DDBJ databases">
        <title>Genomic Encyclopedia of Type Strains, Phase IV (KMG-IV): sequencing the most valuable type-strain genomes for metagenomic binning, comparative biology and taxonomic classification.</title>
        <authorList>
            <person name="Goeker M."/>
        </authorList>
    </citation>
    <scope>NUCLEOTIDE SEQUENCE [LARGE SCALE GENOMIC DNA]</scope>
    <source>
        <strain evidence="2 3">DSM 22753</strain>
    </source>
</reference>
<proteinExistence type="predicted"/>
<evidence type="ECO:0000313" key="2">
    <source>
        <dbReference type="EMBL" id="NIJ24843.1"/>
    </source>
</evidence>
<feature type="transmembrane region" description="Helical" evidence="1">
    <location>
        <begin position="68"/>
        <end position="85"/>
    </location>
</feature>
<name>A0ABX0U7V1_9SPHN</name>
<dbReference type="RefSeq" id="WP_140047273.1">
    <property type="nucleotide sequence ID" value="NZ_BAAAEV010000001.1"/>
</dbReference>
<comment type="caution">
    <text evidence="2">The sequence shown here is derived from an EMBL/GenBank/DDBJ whole genome shotgun (WGS) entry which is preliminary data.</text>
</comment>
<keyword evidence="1" id="KW-0812">Transmembrane</keyword>
<keyword evidence="3" id="KW-1185">Reference proteome</keyword>
<feature type="transmembrane region" description="Helical" evidence="1">
    <location>
        <begin position="29"/>
        <end position="48"/>
    </location>
</feature>
<keyword evidence="1" id="KW-1133">Transmembrane helix</keyword>
<dbReference type="EMBL" id="JAASQP010000001">
    <property type="protein sequence ID" value="NIJ24843.1"/>
    <property type="molecule type" value="Genomic_DNA"/>
</dbReference>
<accession>A0ABX0U7V1</accession>
<dbReference type="Proteomes" id="UP000788153">
    <property type="component" value="Unassembled WGS sequence"/>
</dbReference>